<protein>
    <recommendedName>
        <fullName evidence="2">Movement protein</fullName>
    </recommendedName>
    <alternativeName>
        <fullName evidence="7">Protein 3A</fullName>
    </alternativeName>
</protein>
<evidence type="ECO:0000256" key="3">
    <source>
        <dbReference type="ARBA" id="ARBA00022448"/>
    </source>
</evidence>
<sequence>MSGFKTKAVVLSATDEESLLKEITGALSRAQMDMKTFRACVPVELKNEKAFCFELCDETTRSWVTALRTKVKSSLNVDHPHICFLWVPRILRSTYATVDLKVQYIATGDVKVLGKLPLNEAFLLSFGWERSIRMKDAYDHKGLMVFAQPSAPATPPGAPLGRWIPMWDVCPTQKMRYTEDVGSSMTKAQEMRVKTILSERTTRSLLSSVMAKEYACREQVPKFLGPGEVQLSDDLPEYPDLTVSMISEEKPKDISLKGAVKAVGTPSNLGVVQSGNGVSGDRAVSAS</sequence>
<dbReference type="Pfam" id="PF01573">
    <property type="entry name" value="Bromo_MP"/>
    <property type="match status" value="1"/>
</dbReference>
<evidence type="ECO:0000256" key="4">
    <source>
        <dbReference type="ARBA" id="ARBA00023031"/>
    </source>
</evidence>
<evidence type="ECO:0000313" key="8">
    <source>
        <dbReference type="EMBL" id="AUX13137.1"/>
    </source>
</evidence>
<dbReference type="GO" id="GO:0044219">
    <property type="term" value="C:host cell plasmodesma"/>
    <property type="evidence" value="ECO:0007669"/>
    <property type="project" value="UniProtKB-SubCell"/>
</dbReference>
<proteinExistence type="predicted"/>
<evidence type="ECO:0000256" key="2">
    <source>
        <dbReference type="ARBA" id="ARBA00014660"/>
    </source>
</evidence>
<keyword evidence="4" id="KW-0916">Viral movement protein</keyword>
<organism evidence="8">
    <name type="scientific">Blacklegged tick associated ilarvirus</name>
    <dbReference type="NCBI Taxonomy" id="2080261"/>
    <lineage>
        <taxon>Viruses</taxon>
        <taxon>Riboviria</taxon>
        <taxon>Orthornavirae</taxon>
        <taxon>Kitrinoviricota</taxon>
        <taxon>Alsuviricetes</taxon>
        <taxon>Martellivirales</taxon>
        <taxon>Bromoviridae</taxon>
        <taxon>Ilarvirus</taxon>
    </lineage>
</organism>
<dbReference type="GO" id="GO:0046740">
    <property type="term" value="P:transport of virus in host, cell to cell"/>
    <property type="evidence" value="ECO:0007669"/>
    <property type="project" value="UniProtKB-KW"/>
</dbReference>
<name>A0A2L0E713_9BROM</name>
<evidence type="ECO:0000256" key="7">
    <source>
        <dbReference type="ARBA" id="ARBA00032603"/>
    </source>
</evidence>
<dbReference type="EMBL" id="MG647776">
    <property type="protein sequence ID" value="AUX13137.1"/>
    <property type="molecule type" value="Genomic_RNA"/>
</dbReference>
<keyword evidence="5" id="KW-1031">Host cell junction</keyword>
<accession>A0A2L0E713</accession>
<evidence type="ECO:0000256" key="5">
    <source>
        <dbReference type="ARBA" id="ARBA00023081"/>
    </source>
</evidence>
<keyword evidence="3" id="KW-0813">Transport</keyword>
<evidence type="ECO:0000256" key="6">
    <source>
        <dbReference type="ARBA" id="ARBA00025275"/>
    </source>
</evidence>
<dbReference type="InterPro" id="IPR002538">
    <property type="entry name" value="Bromo_MP"/>
</dbReference>
<evidence type="ECO:0000256" key="1">
    <source>
        <dbReference type="ARBA" id="ARBA00004621"/>
    </source>
</evidence>
<comment type="subcellular location">
    <subcellularLocation>
        <location evidence="1">Host cell junction</location>
        <location evidence="1">Host plasmodesma</location>
    </subcellularLocation>
</comment>
<comment type="function">
    <text evidence="6">Transports viral genome to neighboring plant cells directly through plasmosdesmata, without any budding. The movement protein allows efficient cell to cell propagation, by bypassing the host cell wall barrier. Acts by forming a tubular structure at the host plasmodesmata, enlarging it enough to allow free passage of virion capsids.</text>
</comment>
<reference evidence="8" key="1">
    <citation type="submission" date="2017-12" db="EMBL/GenBank/DDBJ databases">
        <title>Virome of ticks in the northeast United States.</title>
        <authorList>
            <person name="Tokarz R."/>
            <person name="Tagliafierro T."/>
            <person name="Sameroff S."/>
            <person name="Lipkin W.I."/>
        </authorList>
    </citation>
    <scope>NUCLEOTIDE SEQUENCE</scope>
    <source>
        <strain evidence="8">RTS112-1</strain>
    </source>
</reference>